<feature type="domain" description="Ribosome maturation factor RimP C-terminal" evidence="4">
    <location>
        <begin position="89"/>
        <end position="151"/>
    </location>
</feature>
<dbReference type="InterPro" id="IPR003728">
    <property type="entry name" value="Ribosome_maturation_RimP"/>
</dbReference>
<evidence type="ECO:0000259" key="4">
    <source>
        <dbReference type="Pfam" id="PF17384"/>
    </source>
</evidence>
<dbReference type="InterPro" id="IPR035956">
    <property type="entry name" value="RimP_N_sf"/>
</dbReference>
<keyword evidence="1" id="KW-0963">Cytoplasm</keyword>
<dbReference type="EMBL" id="CAEZXZ010000031">
    <property type="protein sequence ID" value="CAB4697520.1"/>
    <property type="molecule type" value="Genomic_DNA"/>
</dbReference>
<dbReference type="PANTHER" id="PTHR33867">
    <property type="entry name" value="RIBOSOME MATURATION FACTOR RIMP"/>
    <property type="match status" value="1"/>
</dbReference>
<dbReference type="GO" id="GO:0000028">
    <property type="term" value="P:ribosomal small subunit assembly"/>
    <property type="evidence" value="ECO:0007669"/>
    <property type="project" value="TreeGrafter"/>
</dbReference>
<proteinExistence type="inferred from homology"/>
<sequence length="159" mass="17521">MVASANVLLEGIRSALAETGVDVEDVHVQQAGRREIVRVIVDRDGGVDLDRVAEVSRRISELFDTPPLADEFVGTFVLEVTSPGVDRPLTEQKHWRRAVKRNVEVHLKDKSIVVGRIIEVTDTEVIMQIPGSEPVVIALTEITRGLVQVEFTSTVAETD</sequence>
<dbReference type="PANTHER" id="PTHR33867:SF1">
    <property type="entry name" value="RIBOSOME MATURATION FACTOR RIMP"/>
    <property type="match status" value="1"/>
</dbReference>
<gene>
    <name evidence="5" type="ORF">UFOPK2625_00331</name>
</gene>
<accession>A0A6J6PDE0</accession>
<dbReference type="InterPro" id="IPR028998">
    <property type="entry name" value="RimP_C"/>
</dbReference>
<evidence type="ECO:0000256" key="2">
    <source>
        <dbReference type="ARBA" id="ARBA00022517"/>
    </source>
</evidence>
<organism evidence="5">
    <name type="scientific">freshwater metagenome</name>
    <dbReference type="NCBI Taxonomy" id="449393"/>
    <lineage>
        <taxon>unclassified sequences</taxon>
        <taxon>metagenomes</taxon>
        <taxon>ecological metagenomes</taxon>
    </lineage>
</organism>
<dbReference type="CDD" id="cd01734">
    <property type="entry name" value="YlxS_C"/>
    <property type="match status" value="1"/>
</dbReference>
<dbReference type="Pfam" id="PF02576">
    <property type="entry name" value="RimP_N"/>
    <property type="match status" value="1"/>
</dbReference>
<keyword evidence="2" id="KW-0690">Ribosome biogenesis</keyword>
<dbReference type="NCBIfam" id="NF000930">
    <property type="entry name" value="PRK00092.2-2"/>
    <property type="match status" value="1"/>
</dbReference>
<dbReference type="AlphaFoldDB" id="A0A6J6PDE0"/>
<name>A0A6J6PDE0_9ZZZZ</name>
<evidence type="ECO:0000313" key="5">
    <source>
        <dbReference type="EMBL" id="CAB4697520.1"/>
    </source>
</evidence>
<evidence type="ECO:0000256" key="1">
    <source>
        <dbReference type="ARBA" id="ARBA00022490"/>
    </source>
</evidence>
<protein>
    <submittedName>
        <fullName evidence="5">Unannotated protein</fullName>
    </submittedName>
</protein>
<dbReference type="HAMAP" id="MF_01077">
    <property type="entry name" value="RimP"/>
    <property type="match status" value="1"/>
</dbReference>
<evidence type="ECO:0000259" key="3">
    <source>
        <dbReference type="Pfam" id="PF02576"/>
    </source>
</evidence>
<dbReference type="Gene3D" id="3.30.300.70">
    <property type="entry name" value="RimP-like superfamily, N-terminal"/>
    <property type="match status" value="1"/>
</dbReference>
<reference evidence="5" key="1">
    <citation type="submission" date="2020-05" db="EMBL/GenBank/DDBJ databases">
        <authorList>
            <person name="Chiriac C."/>
            <person name="Salcher M."/>
            <person name="Ghai R."/>
            <person name="Kavagutti S V."/>
        </authorList>
    </citation>
    <scope>NUCLEOTIDE SEQUENCE</scope>
</reference>
<dbReference type="Pfam" id="PF17384">
    <property type="entry name" value="DUF150_C"/>
    <property type="match status" value="1"/>
</dbReference>
<dbReference type="GO" id="GO:0006412">
    <property type="term" value="P:translation"/>
    <property type="evidence" value="ECO:0007669"/>
    <property type="project" value="TreeGrafter"/>
</dbReference>
<dbReference type="GO" id="GO:0005829">
    <property type="term" value="C:cytosol"/>
    <property type="evidence" value="ECO:0007669"/>
    <property type="project" value="TreeGrafter"/>
</dbReference>
<dbReference type="SUPFAM" id="SSF75420">
    <property type="entry name" value="YhbC-like, N-terminal domain"/>
    <property type="match status" value="1"/>
</dbReference>
<feature type="domain" description="Ribosome maturation factor RimP N-terminal" evidence="3">
    <location>
        <begin position="12"/>
        <end position="86"/>
    </location>
</feature>
<dbReference type="InterPro" id="IPR028989">
    <property type="entry name" value="RimP_N"/>
</dbReference>